<proteinExistence type="predicted"/>
<evidence type="ECO:0000313" key="1">
    <source>
        <dbReference type="EMBL" id="CAG8900500.1"/>
    </source>
</evidence>
<comment type="caution">
    <text evidence="1">The sequence shown here is derived from an EMBL/GenBank/DDBJ whole genome shotgun (WGS) entry which is preliminary data.</text>
</comment>
<dbReference type="OrthoDB" id="427186at2759"/>
<protein>
    <submittedName>
        <fullName evidence="1">Uncharacterized protein</fullName>
    </submittedName>
</protein>
<dbReference type="AlphaFoldDB" id="A0A9W4KIC5"/>
<name>A0A9W4KIC5_9EURO</name>
<reference evidence="1" key="1">
    <citation type="submission" date="2021-07" db="EMBL/GenBank/DDBJ databases">
        <authorList>
            <person name="Branca A.L. A."/>
        </authorList>
    </citation>
    <scope>NUCLEOTIDE SEQUENCE</scope>
</reference>
<accession>A0A9W4KIC5</accession>
<dbReference type="Proteomes" id="UP001154252">
    <property type="component" value="Unassembled WGS sequence"/>
</dbReference>
<dbReference type="EMBL" id="CAJVRC010000866">
    <property type="protein sequence ID" value="CAG8900500.1"/>
    <property type="molecule type" value="Genomic_DNA"/>
</dbReference>
<organism evidence="1 2">
    <name type="scientific">Penicillium egyptiacum</name>
    <dbReference type="NCBI Taxonomy" id="1303716"/>
    <lineage>
        <taxon>Eukaryota</taxon>
        <taxon>Fungi</taxon>
        <taxon>Dikarya</taxon>
        <taxon>Ascomycota</taxon>
        <taxon>Pezizomycotina</taxon>
        <taxon>Eurotiomycetes</taxon>
        <taxon>Eurotiomycetidae</taxon>
        <taxon>Eurotiales</taxon>
        <taxon>Aspergillaceae</taxon>
        <taxon>Penicillium</taxon>
    </lineage>
</organism>
<evidence type="ECO:0000313" key="2">
    <source>
        <dbReference type="Proteomes" id="UP001154252"/>
    </source>
</evidence>
<sequence length="481" mass="54476">MIWRITYILTPGIPSEDLIFIFIFRDHHHLLIREFAMSAKEFLADVEGGVVPVDCHEKVLRIAFIYMDEGLWLGNGVFDVVEKLHARGWSFGEGELRFNRTLDIFYLAQLAAAIYRSTDQLEGDFPSPNDFQSFYTTHHALLHSSAWRSYYSTAFLTQRTTARFYRLPNLQDLPDSDSPLGLPRQRTPAHATKLPRWAHSVARTRRRQPSLPLATLTRLAFSTLETTIARLRTAHPSVPPYSETQARFWLKYIGLGSPSRSGSAKAVSREVWEPNIFGILVAQGAYDVYAWEAKYSAQLWEASAARREVTKPDVDSVWKSEVMWCGWPDGGVGSEAWCRGWEGEVGSEGEVEFLAAVAVEETVGVKAEVGELDFAVRSRMLLGVIRAAVEGGRERDVFLEELERGMVGTGRIEEGRAGRWLREVLGVVEPYVRIWEGVWPGAEVERGEVLRRILVENGQLFARWKLSPVLKEFSFALGPRE</sequence>
<keyword evidence="2" id="KW-1185">Reference proteome</keyword>
<gene>
    <name evidence="1" type="ORF">PEGY_LOCUS6250</name>
</gene>